<dbReference type="Proteomes" id="UP000666915">
    <property type="component" value="Unassembled WGS sequence"/>
</dbReference>
<evidence type="ECO:0000256" key="6">
    <source>
        <dbReference type="SAM" id="MobiDB-lite"/>
    </source>
</evidence>
<keyword evidence="10" id="KW-1185">Reference proteome</keyword>
<reference evidence="9 10" key="1">
    <citation type="submission" date="2021-03" db="EMBL/GenBank/DDBJ databases">
        <authorList>
            <person name="Kanchanasin P."/>
            <person name="Saeng-In P."/>
            <person name="Phongsopitanun W."/>
            <person name="Yuki M."/>
            <person name="Kudo T."/>
            <person name="Ohkuma M."/>
            <person name="Tanasupawat S."/>
        </authorList>
    </citation>
    <scope>NUCLEOTIDE SEQUENCE [LARGE SCALE GENOMIC DNA]</scope>
    <source>
        <strain evidence="9 10">L46</strain>
    </source>
</reference>
<dbReference type="InterPro" id="IPR027417">
    <property type="entry name" value="P-loop_NTPase"/>
</dbReference>
<dbReference type="InterPro" id="IPR017871">
    <property type="entry name" value="ABC_transporter-like_CS"/>
</dbReference>
<dbReference type="PROSITE" id="PS51371">
    <property type="entry name" value="CBS"/>
    <property type="match status" value="1"/>
</dbReference>
<evidence type="ECO:0000313" key="9">
    <source>
        <dbReference type="EMBL" id="MBO2439204.1"/>
    </source>
</evidence>
<keyword evidence="2" id="KW-0813">Transport</keyword>
<comment type="caution">
    <text evidence="9">The sequence shown here is derived from an EMBL/GenBank/DDBJ whole genome shotgun (WGS) entry which is preliminary data.</text>
</comment>
<dbReference type="SMART" id="SM00382">
    <property type="entry name" value="AAA"/>
    <property type="match status" value="1"/>
</dbReference>
<evidence type="ECO:0000256" key="5">
    <source>
        <dbReference type="PROSITE-ProRule" id="PRU00703"/>
    </source>
</evidence>
<evidence type="ECO:0000256" key="1">
    <source>
        <dbReference type="ARBA" id="ARBA00005417"/>
    </source>
</evidence>
<dbReference type="EMBL" id="JAGEOK010000010">
    <property type="protein sequence ID" value="MBO2439204.1"/>
    <property type="molecule type" value="Genomic_DNA"/>
</dbReference>
<dbReference type="SUPFAM" id="SSF54631">
    <property type="entry name" value="CBS-domain pair"/>
    <property type="match status" value="1"/>
</dbReference>
<dbReference type="InterPro" id="IPR003439">
    <property type="entry name" value="ABC_transporter-like_ATP-bd"/>
</dbReference>
<dbReference type="PANTHER" id="PTHR43117">
    <property type="entry name" value="OSMOPROTECTANT IMPORT ATP-BINDING PROTEIN OSMV"/>
    <property type="match status" value="1"/>
</dbReference>
<dbReference type="Pfam" id="PF00005">
    <property type="entry name" value="ABC_tran"/>
    <property type="match status" value="1"/>
</dbReference>
<comment type="similarity">
    <text evidence="1">Belongs to the ABC transporter superfamily.</text>
</comment>
<sequence length="358" mass="37991">MIRLDGVTKRYPGQDAPAVDGLTLSVREGEIVVLLGPSGCGKTTTLRLINRLIEPTGGRIFLDGEDVTRVNPDELRRRIGYVIQQVGLFPHMTIAGNIGLIPRTLGWDKKRVRARVDELLDMVGLDPGTYRGRYPKELSGGQQQRVGVARALAADPPAMLMDEPFGALDPITRERLQDAFLELQARIGKTIVLVTHDLTEALKLGDRIAMLGEHARLVQYDAPAAILAEPADAFVASFVGAGAAMRRLRLVEVGSIGLVPVEAVGPVSTSVRADQSLYEALDAMLRAGDEGAVVLDEDGRPAGAVSWSTIVRETPSGGGSPPAEASEASAGPLADPPAGPPSGERPLTEAPGRESGRR</sequence>
<evidence type="ECO:0000256" key="4">
    <source>
        <dbReference type="ARBA" id="ARBA00022840"/>
    </source>
</evidence>
<dbReference type="SUPFAM" id="SSF52540">
    <property type="entry name" value="P-loop containing nucleoside triphosphate hydrolases"/>
    <property type="match status" value="1"/>
</dbReference>
<keyword evidence="5" id="KW-0129">CBS domain</keyword>
<dbReference type="Pfam" id="PF00571">
    <property type="entry name" value="CBS"/>
    <property type="match status" value="1"/>
</dbReference>
<protein>
    <submittedName>
        <fullName evidence="9">ABC transporter ATP-binding protein</fullName>
    </submittedName>
</protein>
<dbReference type="InterPro" id="IPR046342">
    <property type="entry name" value="CBS_dom_sf"/>
</dbReference>
<dbReference type="Gene3D" id="3.40.50.300">
    <property type="entry name" value="P-loop containing nucleotide triphosphate hydrolases"/>
    <property type="match status" value="1"/>
</dbReference>
<keyword evidence="3" id="KW-0547">Nucleotide-binding</keyword>
<accession>A0ABS3QYX9</accession>
<evidence type="ECO:0000256" key="3">
    <source>
        <dbReference type="ARBA" id="ARBA00022741"/>
    </source>
</evidence>
<gene>
    <name evidence="9" type="ORF">J4557_16910</name>
</gene>
<dbReference type="PANTHER" id="PTHR43117:SF4">
    <property type="entry name" value="OSMOPROTECTANT IMPORT ATP-BINDING PROTEIN OSMV"/>
    <property type="match status" value="1"/>
</dbReference>
<dbReference type="PROSITE" id="PS50893">
    <property type="entry name" value="ABC_TRANSPORTER_2"/>
    <property type="match status" value="1"/>
</dbReference>
<dbReference type="InterPro" id="IPR003593">
    <property type="entry name" value="AAA+_ATPase"/>
</dbReference>
<keyword evidence="4 9" id="KW-0067">ATP-binding</keyword>
<feature type="region of interest" description="Disordered" evidence="6">
    <location>
        <begin position="308"/>
        <end position="358"/>
    </location>
</feature>
<dbReference type="GO" id="GO:0005524">
    <property type="term" value="F:ATP binding"/>
    <property type="evidence" value="ECO:0007669"/>
    <property type="project" value="UniProtKB-KW"/>
</dbReference>
<evidence type="ECO:0000259" key="7">
    <source>
        <dbReference type="PROSITE" id="PS50893"/>
    </source>
</evidence>
<name>A0ABS3QYX9_9ACTN</name>
<proteinExistence type="inferred from homology"/>
<evidence type="ECO:0000256" key="2">
    <source>
        <dbReference type="ARBA" id="ARBA00022448"/>
    </source>
</evidence>
<organism evidence="9 10">
    <name type="scientific">Actinomadura nitritigenes</name>
    <dbReference type="NCBI Taxonomy" id="134602"/>
    <lineage>
        <taxon>Bacteria</taxon>
        <taxon>Bacillati</taxon>
        <taxon>Actinomycetota</taxon>
        <taxon>Actinomycetes</taxon>
        <taxon>Streptosporangiales</taxon>
        <taxon>Thermomonosporaceae</taxon>
        <taxon>Actinomadura</taxon>
    </lineage>
</organism>
<dbReference type="InterPro" id="IPR000644">
    <property type="entry name" value="CBS_dom"/>
</dbReference>
<evidence type="ECO:0000313" key="10">
    <source>
        <dbReference type="Proteomes" id="UP000666915"/>
    </source>
</evidence>
<evidence type="ECO:0000259" key="8">
    <source>
        <dbReference type="PROSITE" id="PS51371"/>
    </source>
</evidence>
<feature type="domain" description="ABC transporter" evidence="7">
    <location>
        <begin position="2"/>
        <end position="238"/>
    </location>
</feature>
<feature type="compositionally biased region" description="Low complexity" evidence="6">
    <location>
        <begin position="321"/>
        <end position="333"/>
    </location>
</feature>
<feature type="domain" description="CBS" evidence="8">
    <location>
        <begin position="264"/>
        <end position="320"/>
    </location>
</feature>
<dbReference type="PROSITE" id="PS00211">
    <property type="entry name" value="ABC_TRANSPORTER_1"/>
    <property type="match status" value="1"/>
</dbReference>